<comment type="caution">
    <text evidence="2">The sequence shown here is derived from an EMBL/GenBank/DDBJ whole genome shotgun (WGS) entry which is preliminary data.</text>
</comment>
<evidence type="ECO:0000256" key="1">
    <source>
        <dbReference type="SAM" id="MobiDB-lite"/>
    </source>
</evidence>
<feature type="compositionally biased region" description="Basic and acidic residues" evidence="1">
    <location>
        <begin position="67"/>
        <end position="81"/>
    </location>
</feature>
<reference evidence="2" key="1">
    <citation type="journal article" date="2022" name="bioRxiv">
        <title>Sequencing and chromosome-scale assembly of the giantPleurodeles waltlgenome.</title>
        <authorList>
            <person name="Brown T."/>
            <person name="Elewa A."/>
            <person name="Iarovenko S."/>
            <person name="Subramanian E."/>
            <person name="Araus A.J."/>
            <person name="Petzold A."/>
            <person name="Susuki M."/>
            <person name="Suzuki K.-i.T."/>
            <person name="Hayashi T."/>
            <person name="Toyoda A."/>
            <person name="Oliveira C."/>
            <person name="Osipova E."/>
            <person name="Leigh N.D."/>
            <person name="Simon A."/>
            <person name="Yun M.H."/>
        </authorList>
    </citation>
    <scope>NUCLEOTIDE SEQUENCE</scope>
    <source>
        <strain evidence="2">20211129_DDA</strain>
        <tissue evidence="2">Liver</tissue>
    </source>
</reference>
<keyword evidence="3" id="KW-1185">Reference proteome</keyword>
<accession>A0AAV7TL76</accession>
<feature type="compositionally biased region" description="Basic and acidic residues" evidence="1">
    <location>
        <begin position="37"/>
        <end position="49"/>
    </location>
</feature>
<evidence type="ECO:0000313" key="3">
    <source>
        <dbReference type="Proteomes" id="UP001066276"/>
    </source>
</evidence>
<dbReference type="EMBL" id="JANPWB010000006">
    <property type="protein sequence ID" value="KAJ1177367.1"/>
    <property type="molecule type" value="Genomic_DNA"/>
</dbReference>
<gene>
    <name evidence="2" type="ORF">NDU88_002626</name>
</gene>
<feature type="region of interest" description="Disordered" evidence="1">
    <location>
        <begin position="1"/>
        <end position="105"/>
    </location>
</feature>
<protein>
    <submittedName>
        <fullName evidence="2">Uncharacterized protein</fullName>
    </submittedName>
</protein>
<evidence type="ECO:0000313" key="2">
    <source>
        <dbReference type="EMBL" id="KAJ1177367.1"/>
    </source>
</evidence>
<dbReference type="Proteomes" id="UP001066276">
    <property type="component" value="Chromosome 3_2"/>
</dbReference>
<feature type="compositionally biased region" description="Polar residues" evidence="1">
    <location>
        <begin position="87"/>
        <end position="98"/>
    </location>
</feature>
<dbReference type="AlphaFoldDB" id="A0AAV7TL76"/>
<organism evidence="2 3">
    <name type="scientific">Pleurodeles waltl</name>
    <name type="common">Iberian ribbed newt</name>
    <dbReference type="NCBI Taxonomy" id="8319"/>
    <lineage>
        <taxon>Eukaryota</taxon>
        <taxon>Metazoa</taxon>
        <taxon>Chordata</taxon>
        <taxon>Craniata</taxon>
        <taxon>Vertebrata</taxon>
        <taxon>Euteleostomi</taxon>
        <taxon>Amphibia</taxon>
        <taxon>Batrachia</taxon>
        <taxon>Caudata</taxon>
        <taxon>Salamandroidea</taxon>
        <taxon>Salamandridae</taxon>
        <taxon>Pleurodelinae</taxon>
        <taxon>Pleurodeles</taxon>
    </lineage>
</organism>
<proteinExistence type="predicted"/>
<sequence length="211" mass="23045">MVVSRPPGTPGTGQENTPLWNTDIRITVVKNRVGHPRQREEDAEVKEQMGEDDAGTEGKTVQEDAETGERRNEGPHKEQSHLEQLTPGENLNEGQGSPETPILRHVPGGAALRLPARRVFGELRRLYRRRARATWSGRSGDPLLSPRRPHTMGTIKSSTPFGDADRIAERGRIALAPPRASLGDTARVAARGGLDLTECLNGRANCLNSTL</sequence>
<name>A0AAV7TL76_PLEWA</name>